<dbReference type="InterPro" id="IPR032710">
    <property type="entry name" value="NTF2-like_dom_sf"/>
</dbReference>
<name>A0A9D2H8N9_9FIRM</name>
<evidence type="ECO:0000313" key="1">
    <source>
        <dbReference type="EMBL" id="HJA05571.1"/>
    </source>
</evidence>
<dbReference type="Gene3D" id="3.10.450.50">
    <property type="match status" value="1"/>
</dbReference>
<dbReference type="EMBL" id="DXAK01000001">
    <property type="protein sequence ID" value="HJA05571.1"/>
    <property type="molecule type" value="Genomic_DNA"/>
</dbReference>
<evidence type="ECO:0000313" key="2">
    <source>
        <dbReference type="Proteomes" id="UP000824223"/>
    </source>
</evidence>
<comment type="caution">
    <text evidence="1">The sequence shown here is derived from an EMBL/GenBank/DDBJ whole genome shotgun (WGS) entry which is preliminary data.</text>
</comment>
<dbReference type="SUPFAM" id="SSF54427">
    <property type="entry name" value="NTF2-like"/>
    <property type="match status" value="2"/>
</dbReference>
<dbReference type="Proteomes" id="UP000824223">
    <property type="component" value="Unassembled WGS sequence"/>
</dbReference>
<dbReference type="AlphaFoldDB" id="A0A9D2H8N9"/>
<sequence>MENRINSINDVLKAYEDLLLGYTDNYKEYIYKDAVFIQMLKGHLCTEPLRAYISQMQETDIHDFSTTSVNAETETMAYALVSYERDKRFVTNVLGLVKDQERWMIVLSMVSESEDPLNNWFSSIEEQTKELSNIIKAIDTYIEGIYTLDSSLALSVFEEHARMLSTDKDGNLADFPCTVFGERWKGLCPASESGISKYGNVENIRMLSNNLAVVQVMDAKRWDFFHDYLSFAKINEKWMVIHKITRMPTSKR</sequence>
<dbReference type="InterPro" id="IPR039437">
    <property type="entry name" value="FrzH/put_lumazine-bd"/>
</dbReference>
<reference evidence="1" key="1">
    <citation type="journal article" date="2021" name="PeerJ">
        <title>Extensive microbial diversity within the chicken gut microbiome revealed by metagenomics and culture.</title>
        <authorList>
            <person name="Gilroy R."/>
            <person name="Ravi A."/>
            <person name="Getino M."/>
            <person name="Pursley I."/>
            <person name="Horton D.L."/>
            <person name="Alikhan N.F."/>
            <person name="Baker D."/>
            <person name="Gharbi K."/>
            <person name="Hall N."/>
            <person name="Watson M."/>
            <person name="Adriaenssens E.M."/>
            <person name="Foster-Nyarko E."/>
            <person name="Jarju S."/>
            <person name="Secka A."/>
            <person name="Antonio M."/>
            <person name="Oren A."/>
            <person name="Chaudhuri R.R."/>
            <person name="La Ragione R."/>
            <person name="Hildebrand F."/>
            <person name="Pallen M.J."/>
        </authorList>
    </citation>
    <scope>NUCLEOTIDE SEQUENCE</scope>
    <source>
        <strain evidence="1">ChiSjej2B20-11307</strain>
    </source>
</reference>
<dbReference type="Pfam" id="PF12893">
    <property type="entry name" value="Lumazine_bd_2"/>
    <property type="match status" value="1"/>
</dbReference>
<proteinExistence type="predicted"/>
<gene>
    <name evidence="1" type="ORF">H9798_00245</name>
</gene>
<protein>
    <submittedName>
        <fullName evidence="1">Nuclear transport factor 2 family protein</fullName>
    </submittedName>
</protein>
<accession>A0A9D2H8N9</accession>
<reference evidence="1" key="2">
    <citation type="submission" date="2021-04" db="EMBL/GenBank/DDBJ databases">
        <authorList>
            <person name="Gilroy R."/>
        </authorList>
    </citation>
    <scope>NUCLEOTIDE SEQUENCE</scope>
    <source>
        <strain evidence="1">ChiSjej2B20-11307</strain>
    </source>
</reference>
<organism evidence="1 2">
    <name type="scientific">Candidatus Mediterraneibacter pullicola</name>
    <dbReference type="NCBI Taxonomy" id="2838682"/>
    <lineage>
        <taxon>Bacteria</taxon>
        <taxon>Bacillati</taxon>
        <taxon>Bacillota</taxon>
        <taxon>Clostridia</taxon>
        <taxon>Lachnospirales</taxon>
        <taxon>Lachnospiraceae</taxon>
        <taxon>Mediterraneibacter</taxon>
    </lineage>
</organism>